<proteinExistence type="predicted"/>
<reference evidence="2 3" key="1">
    <citation type="submission" date="2020-08" db="EMBL/GenBank/DDBJ databases">
        <title>Genomic Encyclopedia of Type Strains, Phase IV (KMG-IV): sequencing the most valuable type-strain genomes for metagenomic binning, comparative biology and taxonomic classification.</title>
        <authorList>
            <person name="Goeker M."/>
        </authorList>
    </citation>
    <scope>NUCLEOTIDE SEQUENCE [LARGE SCALE GENOMIC DNA]</scope>
    <source>
        <strain evidence="2 3">DSM 105074</strain>
    </source>
</reference>
<dbReference type="Proteomes" id="UP000557307">
    <property type="component" value="Unassembled WGS sequence"/>
</dbReference>
<keyword evidence="3" id="KW-1185">Reference proteome</keyword>
<dbReference type="RefSeq" id="WP_184171970.1">
    <property type="nucleotide sequence ID" value="NZ_JACHGF010000002.1"/>
</dbReference>
<comment type="caution">
    <text evidence="2">The sequence shown here is derived from an EMBL/GenBank/DDBJ whole genome shotgun (WGS) entry which is preliminary data.</text>
</comment>
<organism evidence="2 3">
    <name type="scientific">Rhabdobacter roseus</name>
    <dbReference type="NCBI Taxonomy" id="1655419"/>
    <lineage>
        <taxon>Bacteria</taxon>
        <taxon>Pseudomonadati</taxon>
        <taxon>Bacteroidota</taxon>
        <taxon>Cytophagia</taxon>
        <taxon>Cytophagales</taxon>
        <taxon>Cytophagaceae</taxon>
        <taxon>Rhabdobacter</taxon>
    </lineage>
</organism>
<evidence type="ECO:0000256" key="1">
    <source>
        <dbReference type="SAM" id="MobiDB-lite"/>
    </source>
</evidence>
<evidence type="ECO:0000313" key="2">
    <source>
        <dbReference type="EMBL" id="MBB5282971.1"/>
    </source>
</evidence>
<gene>
    <name evidence="2" type="ORF">HNQ92_001097</name>
</gene>
<dbReference type="AlphaFoldDB" id="A0A840TI46"/>
<feature type="region of interest" description="Disordered" evidence="1">
    <location>
        <begin position="203"/>
        <end position="222"/>
    </location>
</feature>
<evidence type="ECO:0000313" key="3">
    <source>
        <dbReference type="Proteomes" id="UP000557307"/>
    </source>
</evidence>
<sequence length="407" mass="45525">MQYPLQWLDFVVTVALNPARDDFLAPSPAEAETIAVRARAHAHRQKTILKRLAFTQTDPNKLRALVRSYHSGLVILLDQVYENRTRGPTHAAFHQSCHALSDALAELLAFLDERLGALIGDEGRVPAAYLAEIKAALHTRVKALEGPLRQRTRGGELAGLVLEGLYGFTSHRPNAQVSFREVFYHQELVAELEKCLVEKNQALRSPSGGSRGGGSRGGGSRGGWSEHLVERLVYLNFNSRAFLRYYTAGIAREVQAQASESEQLDRLLLRFKQFQQLHRKPRVRLDPGLDDVTTVMDRWFTAEIAYLKSKAGGETPPPIPGEATLRATVGLTVDQTAVAVRALVDTEILQVRSVAQAFRLLVPHLSTQHRKTLSWNSMRRKAYEVEDRDKQVVVAVLEKAIRTIKNY</sequence>
<feature type="compositionally biased region" description="Gly residues" evidence="1">
    <location>
        <begin position="209"/>
        <end position="222"/>
    </location>
</feature>
<dbReference type="EMBL" id="JACHGF010000002">
    <property type="protein sequence ID" value="MBB5282971.1"/>
    <property type="molecule type" value="Genomic_DNA"/>
</dbReference>
<accession>A0A840TI46</accession>
<protein>
    <submittedName>
        <fullName evidence="2">Uncharacterized protein</fullName>
    </submittedName>
</protein>
<name>A0A840TI46_9BACT</name>